<feature type="transmembrane region" description="Helical" evidence="1">
    <location>
        <begin position="42"/>
        <end position="60"/>
    </location>
</feature>
<feature type="transmembrane region" description="Helical" evidence="1">
    <location>
        <begin position="127"/>
        <end position="146"/>
    </location>
</feature>
<name>A0A1Z4LIY3_9CYAN</name>
<feature type="transmembrane region" description="Helical" evidence="1">
    <location>
        <begin position="81"/>
        <end position="107"/>
    </location>
</feature>
<feature type="transmembrane region" description="Helical" evidence="1">
    <location>
        <begin position="16"/>
        <end position="36"/>
    </location>
</feature>
<keyword evidence="1" id="KW-1133">Transmembrane helix</keyword>
<evidence type="ECO:0000313" key="2">
    <source>
        <dbReference type="EMBL" id="BAY81200.1"/>
    </source>
</evidence>
<sequence length="151" mass="17171">MQVEAQPIMQSIIKKLPWISLTLVLVTYSVFGWILSQEKLPTFAWLLIVISILILIAAITTPWSKAVKYVRFLFNTKLKSFGFAVLGAFLFFLIFAEFRIFLDIMLITSTTILVRLDFQAAGLKETQAFLLTSLFSISGLMLGLFLNQLLR</sequence>
<proteinExistence type="predicted"/>
<evidence type="ECO:0000256" key="1">
    <source>
        <dbReference type="SAM" id="Phobius"/>
    </source>
</evidence>
<protein>
    <submittedName>
        <fullName evidence="2">Uncharacterized protein</fullName>
    </submittedName>
</protein>
<reference evidence="2 3" key="1">
    <citation type="submission" date="2017-06" db="EMBL/GenBank/DDBJ databases">
        <title>Genome sequencing of cyanobaciteial culture collection at National Institute for Environmental Studies (NIES).</title>
        <authorList>
            <person name="Hirose Y."/>
            <person name="Shimura Y."/>
            <person name="Fujisawa T."/>
            <person name="Nakamura Y."/>
            <person name="Kawachi M."/>
        </authorList>
    </citation>
    <scope>NUCLEOTIDE SEQUENCE [LARGE SCALE GENOMIC DNA]</scope>
    <source>
        <strain evidence="2 3">NIES-267</strain>
    </source>
</reference>
<keyword evidence="1" id="KW-0812">Transmembrane</keyword>
<dbReference type="AlphaFoldDB" id="A0A1Z4LIY3"/>
<evidence type="ECO:0000313" key="3">
    <source>
        <dbReference type="Proteomes" id="UP000218418"/>
    </source>
</evidence>
<dbReference type="Proteomes" id="UP000218418">
    <property type="component" value="Chromosome"/>
</dbReference>
<gene>
    <name evidence="2" type="ORF">NIES267_06750</name>
</gene>
<organism evidence="2 3">
    <name type="scientific">Calothrix parasitica NIES-267</name>
    <dbReference type="NCBI Taxonomy" id="1973488"/>
    <lineage>
        <taxon>Bacteria</taxon>
        <taxon>Bacillati</taxon>
        <taxon>Cyanobacteriota</taxon>
        <taxon>Cyanophyceae</taxon>
        <taxon>Nostocales</taxon>
        <taxon>Calotrichaceae</taxon>
        <taxon>Calothrix</taxon>
    </lineage>
</organism>
<accession>A0A1Z4LIY3</accession>
<dbReference type="EMBL" id="AP018227">
    <property type="protein sequence ID" value="BAY81200.1"/>
    <property type="molecule type" value="Genomic_DNA"/>
</dbReference>
<keyword evidence="1" id="KW-0472">Membrane</keyword>
<keyword evidence="3" id="KW-1185">Reference proteome</keyword>